<comment type="caution">
    <text evidence="5">The sequence shown here is derived from an EMBL/GenBank/DDBJ whole genome shotgun (WGS) entry which is preliminary data.</text>
</comment>
<evidence type="ECO:0000256" key="3">
    <source>
        <dbReference type="PIRSR" id="PIRSR613078-3"/>
    </source>
</evidence>
<evidence type="ECO:0000313" key="6">
    <source>
        <dbReference type="Proteomes" id="UP000233440"/>
    </source>
</evidence>
<dbReference type="PANTHER" id="PTHR48100:SF9">
    <property type="entry name" value="PHOSPHOGLYCERATE MUTASE 2 PARALOG"/>
    <property type="match status" value="1"/>
</dbReference>
<feature type="active site" description="Proton donor/acceptor" evidence="1">
    <location>
        <position position="124"/>
    </location>
</feature>
<feature type="binding site" evidence="2">
    <location>
        <begin position="45"/>
        <end position="52"/>
    </location>
    <ligand>
        <name>substrate</name>
    </ligand>
</feature>
<sequence>MKKLLAVCVSLIVVLSLAACNQSKTTSETIRNKGKDKTVTFYITRHGKTIFNTNDRVQGWSDTPLTEDGVKVAENLGKGLKKDKIKFNAAYSSDSGRAIETANLVLKNSGQQNLVLNQDKNLREVYFGKFEGDLNENMWGQVMKTLNMDSMDNLMKLGMPKLINTISSIDDTKQAENWNQVADRVKAAMDKIAKKHTKQGGNVLVVSHGMTIDAFLSIIAPDQPLVQLDNASVTKVQYLDGKYKVKSVNDLSYVKKGEKEE</sequence>
<feature type="chain" id="PRO_5038335293" evidence="4">
    <location>
        <begin position="19"/>
        <end position="261"/>
    </location>
</feature>
<evidence type="ECO:0000256" key="2">
    <source>
        <dbReference type="PIRSR" id="PIRSR613078-2"/>
    </source>
</evidence>
<dbReference type="InterPro" id="IPR013078">
    <property type="entry name" value="His_Pase_superF_clade-1"/>
</dbReference>
<dbReference type="InterPro" id="IPR050275">
    <property type="entry name" value="PGM_Phosphatase"/>
</dbReference>
<dbReference type="OrthoDB" id="9782128at2"/>
<protein>
    <submittedName>
        <fullName evidence="5">Histidine phosphatase family protein</fullName>
    </submittedName>
</protein>
<dbReference type="SUPFAM" id="SSF53254">
    <property type="entry name" value="Phosphoglycerate mutase-like"/>
    <property type="match status" value="1"/>
</dbReference>
<dbReference type="InterPro" id="IPR029033">
    <property type="entry name" value="His_PPase_superfam"/>
</dbReference>
<keyword evidence="6" id="KW-1185">Reference proteome</keyword>
<dbReference type="Pfam" id="PF00300">
    <property type="entry name" value="His_Phos_1"/>
    <property type="match status" value="1"/>
</dbReference>
<evidence type="ECO:0000313" key="5">
    <source>
        <dbReference type="EMBL" id="PKR84826.1"/>
    </source>
</evidence>
<evidence type="ECO:0000256" key="4">
    <source>
        <dbReference type="SAM" id="SignalP"/>
    </source>
</evidence>
<reference evidence="5 6" key="1">
    <citation type="submission" date="2017-11" db="EMBL/GenBank/DDBJ databases">
        <title>Bacillus camelliae sp. nov., isolated from pu'er tea.</title>
        <authorList>
            <person name="Niu L."/>
        </authorList>
    </citation>
    <scope>NUCLEOTIDE SEQUENCE [LARGE SCALE GENOMIC DNA]</scope>
    <source>
        <strain evidence="5 6">7578-1</strain>
    </source>
</reference>
<feature type="site" description="Transition state stabilizer" evidence="3">
    <location>
        <position position="208"/>
    </location>
</feature>
<dbReference type="AlphaFoldDB" id="A0A2N3LJP7"/>
<feature type="signal peptide" evidence="4">
    <location>
        <begin position="1"/>
        <end position="18"/>
    </location>
</feature>
<organism evidence="5 6">
    <name type="scientific">Heyndrickxia camelliae</name>
    <dbReference type="NCBI Taxonomy" id="1707093"/>
    <lineage>
        <taxon>Bacteria</taxon>
        <taxon>Bacillati</taxon>
        <taxon>Bacillota</taxon>
        <taxon>Bacilli</taxon>
        <taxon>Bacillales</taxon>
        <taxon>Bacillaceae</taxon>
        <taxon>Heyndrickxia</taxon>
    </lineage>
</organism>
<gene>
    <name evidence="5" type="ORF">CWO92_12415</name>
</gene>
<dbReference type="SMART" id="SM00855">
    <property type="entry name" value="PGAM"/>
    <property type="match status" value="1"/>
</dbReference>
<dbReference type="Proteomes" id="UP000233440">
    <property type="component" value="Unassembled WGS sequence"/>
</dbReference>
<dbReference type="PROSITE" id="PS51257">
    <property type="entry name" value="PROKAR_LIPOPROTEIN"/>
    <property type="match status" value="1"/>
</dbReference>
<keyword evidence="4" id="KW-0732">Signal</keyword>
<dbReference type="GO" id="GO:0005737">
    <property type="term" value="C:cytoplasm"/>
    <property type="evidence" value="ECO:0007669"/>
    <property type="project" value="TreeGrafter"/>
</dbReference>
<dbReference type="Gene3D" id="3.40.50.1240">
    <property type="entry name" value="Phosphoglycerate mutase-like"/>
    <property type="match status" value="1"/>
</dbReference>
<proteinExistence type="predicted"/>
<evidence type="ECO:0000256" key="1">
    <source>
        <dbReference type="PIRSR" id="PIRSR613078-1"/>
    </source>
</evidence>
<dbReference type="CDD" id="cd07067">
    <property type="entry name" value="HP_PGM_like"/>
    <property type="match status" value="1"/>
</dbReference>
<accession>A0A2N3LJP7</accession>
<feature type="binding site" evidence="2">
    <location>
        <position position="97"/>
    </location>
    <ligand>
        <name>substrate</name>
    </ligand>
</feature>
<feature type="active site" description="Tele-phosphohistidine intermediate" evidence="1">
    <location>
        <position position="46"/>
    </location>
</feature>
<name>A0A2N3LJP7_9BACI</name>
<dbReference type="GO" id="GO:0016791">
    <property type="term" value="F:phosphatase activity"/>
    <property type="evidence" value="ECO:0007669"/>
    <property type="project" value="TreeGrafter"/>
</dbReference>
<dbReference type="PANTHER" id="PTHR48100">
    <property type="entry name" value="BROAD-SPECIFICITY PHOSPHATASE YOR283W-RELATED"/>
    <property type="match status" value="1"/>
</dbReference>
<dbReference type="EMBL" id="PIQO01000008">
    <property type="protein sequence ID" value="PKR84826.1"/>
    <property type="molecule type" value="Genomic_DNA"/>
</dbReference>